<name>A0ABN8G9U4_9BACL</name>
<comment type="caution">
    <text evidence="1">The sequence shown here is derived from an EMBL/GenBank/DDBJ whole genome shotgun (WGS) entry which is preliminary data.</text>
</comment>
<dbReference type="EMBL" id="CAKMMF010000009">
    <property type="protein sequence ID" value="CAH1203869.1"/>
    <property type="molecule type" value="Genomic_DNA"/>
</dbReference>
<protein>
    <submittedName>
        <fullName evidence="1">Uncharacterized protein</fullName>
    </submittedName>
</protein>
<dbReference type="RefSeq" id="WP_236341203.1">
    <property type="nucleotide sequence ID" value="NZ_CAKMMF010000009.1"/>
</dbReference>
<organism evidence="1 2">
    <name type="scientific">Paenibacillus plantiphilus</name>
    <dbReference type="NCBI Taxonomy" id="2905650"/>
    <lineage>
        <taxon>Bacteria</taxon>
        <taxon>Bacillati</taxon>
        <taxon>Bacillota</taxon>
        <taxon>Bacilli</taxon>
        <taxon>Bacillales</taxon>
        <taxon>Paenibacillaceae</taxon>
        <taxon>Paenibacillus</taxon>
    </lineage>
</organism>
<proteinExistence type="predicted"/>
<keyword evidence="2" id="KW-1185">Reference proteome</keyword>
<gene>
    <name evidence="1" type="ORF">PAECIP111893_02097</name>
</gene>
<reference evidence="1" key="1">
    <citation type="submission" date="2022-01" db="EMBL/GenBank/DDBJ databases">
        <authorList>
            <person name="Criscuolo A."/>
        </authorList>
    </citation>
    <scope>NUCLEOTIDE SEQUENCE</scope>
    <source>
        <strain evidence="1">CIP111893</strain>
    </source>
</reference>
<evidence type="ECO:0000313" key="1">
    <source>
        <dbReference type="EMBL" id="CAH1203869.1"/>
    </source>
</evidence>
<sequence>MSDEEWYELGVQYLHIRIMFIDKYKDGGVIKETYEPGVKSGLFIQQISEVAKQGPGVYDIELPSNVGGTSFLKTGEKVQ</sequence>
<evidence type="ECO:0000313" key="2">
    <source>
        <dbReference type="Proteomes" id="UP000838686"/>
    </source>
</evidence>
<dbReference type="Proteomes" id="UP000838686">
    <property type="component" value="Unassembled WGS sequence"/>
</dbReference>
<accession>A0ABN8G9U4</accession>